<evidence type="ECO:0000256" key="6">
    <source>
        <dbReference type="ARBA" id="ARBA00022829"/>
    </source>
</evidence>
<evidence type="ECO:0000256" key="8">
    <source>
        <dbReference type="ARBA" id="ARBA00023306"/>
    </source>
</evidence>
<keyword evidence="6" id="KW-0159">Chromosome partition</keyword>
<evidence type="ECO:0000256" key="9">
    <source>
        <dbReference type="ARBA" id="ARBA00030523"/>
    </source>
</evidence>
<evidence type="ECO:0000256" key="3">
    <source>
        <dbReference type="ARBA" id="ARBA00017198"/>
    </source>
</evidence>
<name>A0ABM1A5U6_APLCA</name>
<dbReference type="RefSeq" id="XP_012941404.1">
    <property type="nucleotide sequence ID" value="XM_013085950.1"/>
</dbReference>
<accession>A0ABM1A5U6</accession>
<comment type="similarity">
    <text evidence="2">Belongs to the SCC4/mau-2 family.</text>
</comment>
<protein>
    <recommendedName>
        <fullName evidence="3">MAU2 chromatid cohesion factor homolog</fullName>
    </recommendedName>
    <alternativeName>
        <fullName evidence="9">Cohesin loading complex subunit SCC4 homolog</fullName>
    </alternativeName>
</protein>
<gene>
    <name evidence="11" type="primary">LOC101848677</name>
</gene>
<dbReference type="InterPro" id="IPR011990">
    <property type="entry name" value="TPR-like_helical_dom_sf"/>
</dbReference>
<reference evidence="11" key="1">
    <citation type="submission" date="2025-08" db="UniProtKB">
        <authorList>
            <consortium name="RefSeq"/>
        </authorList>
    </citation>
    <scope>IDENTIFICATION</scope>
</reference>
<keyword evidence="7" id="KW-0539">Nucleus</keyword>
<organism evidence="10 11">
    <name type="scientific">Aplysia californica</name>
    <name type="common">California sea hare</name>
    <dbReference type="NCBI Taxonomy" id="6500"/>
    <lineage>
        <taxon>Eukaryota</taxon>
        <taxon>Metazoa</taxon>
        <taxon>Spiralia</taxon>
        <taxon>Lophotrochozoa</taxon>
        <taxon>Mollusca</taxon>
        <taxon>Gastropoda</taxon>
        <taxon>Heterobranchia</taxon>
        <taxon>Euthyneura</taxon>
        <taxon>Tectipleura</taxon>
        <taxon>Aplysiida</taxon>
        <taxon>Aplysioidea</taxon>
        <taxon>Aplysiidae</taxon>
        <taxon>Aplysia</taxon>
    </lineage>
</organism>
<keyword evidence="8" id="KW-0131">Cell cycle</keyword>
<evidence type="ECO:0000256" key="1">
    <source>
        <dbReference type="ARBA" id="ARBA00004642"/>
    </source>
</evidence>
<comment type="subcellular location">
    <subcellularLocation>
        <location evidence="1">Nucleus</location>
        <location evidence="1">Nucleoplasm</location>
    </subcellularLocation>
</comment>
<keyword evidence="10" id="KW-1185">Reference proteome</keyword>
<evidence type="ECO:0000256" key="5">
    <source>
        <dbReference type="ARBA" id="ARBA00022776"/>
    </source>
</evidence>
<proteinExistence type="inferred from homology"/>
<dbReference type="Proteomes" id="UP000694888">
    <property type="component" value="Unplaced"/>
</dbReference>
<keyword evidence="4" id="KW-0132">Cell division</keyword>
<dbReference type="InterPro" id="IPR019440">
    <property type="entry name" value="MAU2"/>
</dbReference>
<evidence type="ECO:0000313" key="10">
    <source>
        <dbReference type="Proteomes" id="UP000694888"/>
    </source>
</evidence>
<dbReference type="GeneID" id="101848677"/>
<evidence type="ECO:0000313" key="11">
    <source>
        <dbReference type="RefSeq" id="XP_012941404.1"/>
    </source>
</evidence>
<dbReference type="PANTHER" id="PTHR21394">
    <property type="entry name" value="MAU2 CHROMATID COHESION FACTOR HOMOLOG"/>
    <property type="match status" value="1"/>
</dbReference>
<evidence type="ECO:0000256" key="4">
    <source>
        <dbReference type="ARBA" id="ARBA00022618"/>
    </source>
</evidence>
<dbReference type="Gene3D" id="1.25.40.10">
    <property type="entry name" value="Tetratricopeptide repeat domain"/>
    <property type="match status" value="2"/>
</dbReference>
<sequence>MAGINISAGSSQEQPWYVALLGLAEHFRTSNPQNIRLCIHCLQSIFNFSPPPHIEARTHLQLGTILLTHAKNIDIARSHLEKAWTISSTVPHIDDVRFESASILSQVYSEKQNQPQHAKPILLKAIELSQQAPYWHCRLLFQLAQLHTAEKDWLAAMNMMGIGADYALSVRSEYTRLLFMLSRGMIGLISKNIPVVNESMTQAGRLIESFTGSSLHKEYLKVFFLVLQVCHYLIAGQVKSVKPVLKQLQQSIQTIAHNHSDDEPLVTNPAEMFQWLPKEHMCILVYLVTVMHSMQAGYMDKAQKYTDKALMQIEKLKFMDSNPLLSSFQLMLLEHIIMCRLIMGNKSVAIQEIFQACHVCQQQPRLFTTHGAQVHTLIGLYAMSMNCMEAAEAQFKTAVKMTGAADLINFINLNLAIVYLRTNHQAELLGLVESINPETMPTGSHTLKAAAYYVKGLQFFFQANFTDAKRCLRETLKMANAEDLNRLTSCSLVLLGHIFLSLGNTQEAMNLVTPAMQLAGKIPDVHVQLWASSLLKDLYHQCGDSVNEAEGYRMHTSFSQALLKDHFQSSKMPEHGIIQWTDGPCPFHLSSSASTSTAML</sequence>
<dbReference type="Pfam" id="PF10345">
    <property type="entry name" value="Cohesin_load"/>
    <property type="match status" value="1"/>
</dbReference>
<keyword evidence="5" id="KW-0498">Mitosis</keyword>
<evidence type="ECO:0000256" key="2">
    <source>
        <dbReference type="ARBA" id="ARBA00008585"/>
    </source>
</evidence>
<evidence type="ECO:0000256" key="7">
    <source>
        <dbReference type="ARBA" id="ARBA00023242"/>
    </source>
</evidence>
<dbReference type="SUPFAM" id="SSF48452">
    <property type="entry name" value="TPR-like"/>
    <property type="match status" value="1"/>
</dbReference>